<protein>
    <submittedName>
        <fullName evidence="2">Uncharacterized protein</fullName>
    </submittedName>
</protein>
<proteinExistence type="predicted"/>
<feature type="region of interest" description="Disordered" evidence="1">
    <location>
        <begin position="1"/>
        <end position="48"/>
    </location>
</feature>
<accession>A0A1G7Q6Q1</accession>
<evidence type="ECO:0000313" key="2">
    <source>
        <dbReference type="EMBL" id="SDF94174.1"/>
    </source>
</evidence>
<dbReference type="AlphaFoldDB" id="A0A1G7Q6Q1"/>
<evidence type="ECO:0000313" key="3">
    <source>
        <dbReference type="Proteomes" id="UP000199415"/>
    </source>
</evidence>
<dbReference type="RefSeq" id="WP_090019371.1">
    <property type="nucleotide sequence ID" value="NZ_FNCE01000003.1"/>
</dbReference>
<feature type="compositionally biased region" description="Polar residues" evidence="1">
    <location>
        <begin position="1"/>
        <end position="12"/>
    </location>
</feature>
<keyword evidence="3" id="KW-1185">Reference proteome</keyword>
<feature type="compositionally biased region" description="Basic and acidic residues" evidence="1">
    <location>
        <begin position="79"/>
        <end position="88"/>
    </location>
</feature>
<dbReference type="Proteomes" id="UP000199415">
    <property type="component" value="Unassembled WGS sequence"/>
</dbReference>
<dbReference type="EMBL" id="FNCE01000003">
    <property type="protein sequence ID" value="SDF94174.1"/>
    <property type="molecule type" value="Genomic_DNA"/>
</dbReference>
<organism evidence="2 3">
    <name type="scientific">Limimonas halophila</name>
    <dbReference type="NCBI Taxonomy" id="1082479"/>
    <lineage>
        <taxon>Bacteria</taxon>
        <taxon>Pseudomonadati</taxon>
        <taxon>Pseudomonadota</taxon>
        <taxon>Alphaproteobacteria</taxon>
        <taxon>Rhodospirillales</taxon>
        <taxon>Rhodovibrionaceae</taxon>
        <taxon>Limimonas</taxon>
    </lineage>
</organism>
<name>A0A1G7Q6Q1_9PROT</name>
<evidence type="ECO:0000256" key="1">
    <source>
        <dbReference type="SAM" id="MobiDB-lite"/>
    </source>
</evidence>
<dbReference type="STRING" id="1082479.SAMN05216241_103257"/>
<reference evidence="2 3" key="1">
    <citation type="submission" date="2016-10" db="EMBL/GenBank/DDBJ databases">
        <authorList>
            <person name="de Groot N.N."/>
        </authorList>
    </citation>
    <scope>NUCLEOTIDE SEQUENCE [LARGE SCALE GENOMIC DNA]</scope>
    <source>
        <strain evidence="2 3">DSM 25584</strain>
    </source>
</reference>
<sequence>MGVSEASGSSKTPPARAVARQMDALRAAGARGDPARLNVPSLRGQGMPPPVALVTIACMIDRLCAADAAGEKAPAAKPPSDDGKGETP</sequence>
<gene>
    <name evidence="2" type="ORF">SAMN05216241_103257</name>
</gene>
<feature type="region of interest" description="Disordered" evidence="1">
    <location>
        <begin position="69"/>
        <end position="88"/>
    </location>
</feature>